<dbReference type="GO" id="GO:0006508">
    <property type="term" value="P:proteolysis"/>
    <property type="evidence" value="ECO:0007669"/>
    <property type="project" value="UniProtKB-KW"/>
</dbReference>
<keyword evidence="5" id="KW-1015">Disulfide bond</keyword>
<dbReference type="InterPro" id="IPR001314">
    <property type="entry name" value="Peptidase_S1A"/>
</dbReference>
<proteinExistence type="inferred from homology"/>
<dbReference type="InterPro" id="IPR018114">
    <property type="entry name" value="TRYPSIN_HIS"/>
</dbReference>
<dbReference type="InterPro" id="IPR022700">
    <property type="entry name" value="CLIP"/>
</dbReference>
<dbReference type="FunFam" id="2.40.10.10:FF:000006">
    <property type="entry name" value="Serine proteinase stubble"/>
    <property type="match status" value="1"/>
</dbReference>
<keyword evidence="3 7" id="KW-0378">Hydrolase</keyword>
<name>A0A9N9X1M0_PHACE</name>
<feature type="region of interest" description="Disordered" evidence="8">
    <location>
        <begin position="191"/>
        <end position="211"/>
    </location>
</feature>
<dbReference type="Pfam" id="PF00089">
    <property type="entry name" value="Trypsin"/>
    <property type="match status" value="1"/>
</dbReference>
<dbReference type="OrthoDB" id="6348928at2759"/>
<dbReference type="EMBL" id="OU896720">
    <property type="protein sequence ID" value="CAG9816705.1"/>
    <property type="molecule type" value="Genomic_DNA"/>
</dbReference>
<evidence type="ECO:0000256" key="5">
    <source>
        <dbReference type="ARBA" id="ARBA00023157"/>
    </source>
</evidence>
<evidence type="ECO:0000259" key="10">
    <source>
        <dbReference type="PROSITE" id="PS51888"/>
    </source>
</evidence>
<dbReference type="PANTHER" id="PTHR24258:SF116">
    <property type="entry name" value="FI16631P1-RELATED"/>
    <property type="match status" value="1"/>
</dbReference>
<dbReference type="CDD" id="cd00190">
    <property type="entry name" value="Tryp_SPc"/>
    <property type="match status" value="1"/>
</dbReference>
<comment type="similarity">
    <text evidence="6">Belongs to the peptidase S1 family. CLIP subfamily.</text>
</comment>
<evidence type="ECO:0000313" key="11">
    <source>
        <dbReference type="EMBL" id="CAG9816705.1"/>
    </source>
</evidence>
<dbReference type="InterPro" id="IPR009003">
    <property type="entry name" value="Peptidase_S1_PA"/>
</dbReference>
<dbReference type="Proteomes" id="UP001153737">
    <property type="component" value="Chromosome 14"/>
</dbReference>
<dbReference type="InterPro" id="IPR033116">
    <property type="entry name" value="TRYPSIN_SER"/>
</dbReference>
<dbReference type="InterPro" id="IPR001254">
    <property type="entry name" value="Trypsin_dom"/>
</dbReference>
<evidence type="ECO:0000256" key="6">
    <source>
        <dbReference type="ARBA" id="ARBA00024195"/>
    </source>
</evidence>
<dbReference type="SUPFAM" id="SSF50494">
    <property type="entry name" value="Trypsin-like serine proteases"/>
    <property type="match status" value="1"/>
</dbReference>
<evidence type="ECO:0008006" key="13">
    <source>
        <dbReference type="Google" id="ProtNLM"/>
    </source>
</evidence>
<keyword evidence="4 7" id="KW-0720">Serine protease</keyword>
<feature type="compositionally biased region" description="Basic and acidic residues" evidence="8">
    <location>
        <begin position="192"/>
        <end position="201"/>
    </location>
</feature>
<gene>
    <name evidence="11" type="ORF">PHAECO_LOCUS4016</name>
</gene>
<dbReference type="PROSITE" id="PS00134">
    <property type="entry name" value="TRYPSIN_HIS"/>
    <property type="match status" value="1"/>
</dbReference>
<protein>
    <recommendedName>
        <fullName evidence="13">Proclotting enzyme</fullName>
    </recommendedName>
</protein>
<evidence type="ECO:0000256" key="4">
    <source>
        <dbReference type="ARBA" id="ARBA00022825"/>
    </source>
</evidence>
<organism evidence="11 12">
    <name type="scientific">Phaedon cochleariae</name>
    <name type="common">Mustard beetle</name>
    <dbReference type="NCBI Taxonomy" id="80249"/>
    <lineage>
        <taxon>Eukaryota</taxon>
        <taxon>Metazoa</taxon>
        <taxon>Ecdysozoa</taxon>
        <taxon>Arthropoda</taxon>
        <taxon>Hexapoda</taxon>
        <taxon>Insecta</taxon>
        <taxon>Pterygota</taxon>
        <taxon>Neoptera</taxon>
        <taxon>Endopterygota</taxon>
        <taxon>Coleoptera</taxon>
        <taxon>Polyphaga</taxon>
        <taxon>Cucujiformia</taxon>
        <taxon>Chrysomeloidea</taxon>
        <taxon>Chrysomelidae</taxon>
        <taxon>Chrysomelinae</taxon>
        <taxon>Chrysomelini</taxon>
        <taxon>Phaedon</taxon>
    </lineage>
</organism>
<dbReference type="AlphaFoldDB" id="A0A9N9X1M0"/>
<evidence type="ECO:0000256" key="7">
    <source>
        <dbReference type="RuleBase" id="RU363034"/>
    </source>
</evidence>
<reference evidence="11" key="1">
    <citation type="submission" date="2022-01" db="EMBL/GenBank/DDBJ databases">
        <authorList>
            <person name="King R."/>
        </authorList>
    </citation>
    <scope>NUCLEOTIDE SEQUENCE</scope>
</reference>
<dbReference type="PROSITE" id="PS51888">
    <property type="entry name" value="CLIP"/>
    <property type="match status" value="1"/>
</dbReference>
<feature type="domain" description="Clip" evidence="10">
    <location>
        <begin position="210"/>
        <end position="253"/>
    </location>
</feature>
<dbReference type="PANTHER" id="PTHR24258">
    <property type="entry name" value="SERINE PROTEASE-RELATED"/>
    <property type="match status" value="1"/>
</dbReference>
<evidence type="ECO:0000256" key="1">
    <source>
        <dbReference type="ARBA" id="ARBA00022670"/>
    </source>
</evidence>
<dbReference type="InterPro" id="IPR043504">
    <property type="entry name" value="Peptidase_S1_PA_chymotrypsin"/>
</dbReference>
<evidence type="ECO:0000256" key="8">
    <source>
        <dbReference type="SAM" id="MobiDB-lite"/>
    </source>
</evidence>
<evidence type="ECO:0000313" key="12">
    <source>
        <dbReference type="Proteomes" id="UP001153737"/>
    </source>
</evidence>
<feature type="domain" description="Peptidase S1" evidence="9">
    <location>
        <begin position="350"/>
        <end position="593"/>
    </location>
</feature>
<keyword evidence="1 7" id="KW-0645">Protease</keyword>
<sequence>MQVGEIEERRESTPTVTFFDLSLLRKFGSNVNFQLGRLPILCLLFPQSNEFTAREYYEPWLDIENNSPRWMRIPQPQGRNIDRQYQSNDNIESGRHFKPETIYKITETLGALNTVGRYLVNITKTGGENTNNLSPDVPSALYTISKNVLGRNVTDTIAPFVREALPPVEEPNYSNEQLVASSSQVYTVNHENANKNEKVDKDDEDEDPRSCTTPEGIEGYCDDLSNCPQLLLNLGNLRQSLCFKSLFVPGVCCPKSANSQPDSLSPIPTSTSTTTTTTHRPVTFAAIYYNTEKTTTQKPQKLSPVPSVIVTKPPINIPSYPNNLPPVAVIGNNYVDPGECGQPESAKFRVVGGEEALPGRWPWMAAIFLHGSRRTEFWCGGSLLTATHVLTAAHCTIDSRQRPFAARQFTVRLGDIDLKRNDEPSGPETFKVAEIRAHKQFSRVGYYNDIAILKLDRPARKSKYIIPLCLPPPQLRNDKFAGRKTTVVGWGTTYYGGKESTVQRQAVLPIWRNEDCNEAYFQPITANFICAGYSQGGTDACQGDSGGPLMIHWDARWVQVGVVSFGNKCGEPGYPGVYTRVTEYLDWIEQNTRT</sequence>
<keyword evidence="2" id="KW-0732">Signal</keyword>
<accession>A0A9N9X1M0</accession>
<dbReference type="PRINTS" id="PR00722">
    <property type="entry name" value="CHYMOTRYPSIN"/>
</dbReference>
<dbReference type="PROSITE" id="PS00135">
    <property type="entry name" value="TRYPSIN_SER"/>
    <property type="match status" value="1"/>
</dbReference>
<keyword evidence="12" id="KW-1185">Reference proteome</keyword>
<dbReference type="Gene3D" id="2.40.10.10">
    <property type="entry name" value="Trypsin-like serine proteases"/>
    <property type="match status" value="1"/>
</dbReference>
<dbReference type="SMART" id="SM00020">
    <property type="entry name" value="Tryp_SPc"/>
    <property type="match status" value="1"/>
</dbReference>
<evidence type="ECO:0000256" key="2">
    <source>
        <dbReference type="ARBA" id="ARBA00022729"/>
    </source>
</evidence>
<reference evidence="11" key="2">
    <citation type="submission" date="2022-10" db="EMBL/GenBank/DDBJ databases">
        <authorList>
            <consortium name="ENA_rothamsted_submissions"/>
            <consortium name="culmorum"/>
            <person name="King R."/>
        </authorList>
    </citation>
    <scope>NUCLEOTIDE SEQUENCE</scope>
</reference>
<evidence type="ECO:0000256" key="3">
    <source>
        <dbReference type="ARBA" id="ARBA00022801"/>
    </source>
</evidence>
<dbReference type="GO" id="GO:0004252">
    <property type="term" value="F:serine-type endopeptidase activity"/>
    <property type="evidence" value="ECO:0007669"/>
    <property type="project" value="InterPro"/>
</dbReference>
<evidence type="ECO:0000259" key="9">
    <source>
        <dbReference type="PROSITE" id="PS50240"/>
    </source>
</evidence>
<dbReference type="SMART" id="SM00680">
    <property type="entry name" value="CLIP"/>
    <property type="match status" value="1"/>
</dbReference>
<dbReference type="PROSITE" id="PS50240">
    <property type="entry name" value="TRYPSIN_DOM"/>
    <property type="match status" value="1"/>
</dbReference>